<keyword evidence="1" id="KW-0812">Transmembrane</keyword>
<feature type="transmembrane region" description="Helical" evidence="1">
    <location>
        <begin position="39"/>
        <end position="62"/>
    </location>
</feature>
<keyword evidence="1" id="KW-1133">Transmembrane helix</keyword>
<evidence type="ECO:0000313" key="3">
    <source>
        <dbReference type="Proteomes" id="UP000177177"/>
    </source>
</evidence>
<organism evidence="2 3">
    <name type="scientific">Candidatus Sungbacteria bacterium RIFCSPHIGHO2_02_FULL_53_17</name>
    <dbReference type="NCBI Taxonomy" id="1802275"/>
    <lineage>
        <taxon>Bacteria</taxon>
        <taxon>Candidatus Sungiibacteriota</taxon>
    </lineage>
</organism>
<dbReference type="EMBL" id="MHQN01000033">
    <property type="protein sequence ID" value="OHA02591.1"/>
    <property type="molecule type" value="Genomic_DNA"/>
</dbReference>
<gene>
    <name evidence="2" type="ORF">A3C92_03025</name>
</gene>
<reference evidence="2 3" key="1">
    <citation type="journal article" date="2016" name="Nat. Commun.">
        <title>Thousands of microbial genomes shed light on interconnected biogeochemical processes in an aquifer system.</title>
        <authorList>
            <person name="Anantharaman K."/>
            <person name="Brown C.T."/>
            <person name="Hug L.A."/>
            <person name="Sharon I."/>
            <person name="Castelle C.J."/>
            <person name="Probst A.J."/>
            <person name="Thomas B.C."/>
            <person name="Singh A."/>
            <person name="Wilkins M.J."/>
            <person name="Karaoz U."/>
            <person name="Brodie E.L."/>
            <person name="Williams K.H."/>
            <person name="Hubbard S.S."/>
            <person name="Banfield J.F."/>
        </authorList>
    </citation>
    <scope>NUCLEOTIDE SEQUENCE [LARGE SCALE GENOMIC DNA]</scope>
</reference>
<name>A0A1G2KVV0_9BACT</name>
<evidence type="ECO:0000256" key="1">
    <source>
        <dbReference type="SAM" id="Phobius"/>
    </source>
</evidence>
<sequence>MYLDHQQIETLSKYFGDASKLLVGSVVIGFFIPNEAEPLSLPVFFSGIFAALSFLYISIALARK</sequence>
<dbReference type="Proteomes" id="UP000177177">
    <property type="component" value="Unassembled WGS sequence"/>
</dbReference>
<proteinExistence type="predicted"/>
<keyword evidence="1" id="KW-0472">Membrane</keyword>
<accession>A0A1G2KVV0</accession>
<dbReference type="AlphaFoldDB" id="A0A1G2KVV0"/>
<comment type="caution">
    <text evidence="2">The sequence shown here is derived from an EMBL/GenBank/DDBJ whole genome shotgun (WGS) entry which is preliminary data.</text>
</comment>
<evidence type="ECO:0000313" key="2">
    <source>
        <dbReference type="EMBL" id="OHA02591.1"/>
    </source>
</evidence>
<protein>
    <submittedName>
        <fullName evidence="2">Uncharacterized protein</fullName>
    </submittedName>
</protein>